<comment type="subcellular location">
    <subcellularLocation>
        <location evidence="7">Cytoplasm</location>
    </subcellularLocation>
</comment>
<dbReference type="InterPro" id="IPR011530">
    <property type="entry name" value="rRNA_adenine_dimethylase"/>
</dbReference>
<dbReference type="PROSITE" id="PS01131">
    <property type="entry name" value="RRNA_A_DIMETH"/>
    <property type="match status" value="1"/>
</dbReference>
<sequence length="267" mass="30213">MRESFMHKSPQPHRARKRFGQNFLVDESIIFQIIQSIMPMPGDHLVEIGPGLGAMTRPLLQAAKKMTVIELDRDLIDYLRSLDGLTVINEDVLQVDLTKLAPKGEKLRVVGNLPYNISTPIIFHLLSNVALISDMHFMLQKEVIERMAAAPGDSAFSRLSIMVQRYCEVVPLLEIPPQSFDPAPKVMSQFVRLIPYEGNPYGIENDDDFFEIVKAAFSMKRKMLRNNLKGLLTEAEIDALGIAPTIRAENLAIEDFVKLSNYFSNQR</sequence>
<feature type="binding site" evidence="7 8">
    <location>
        <position position="49"/>
    </location>
    <ligand>
        <name>S-adenosyl-L-methionine</name>
        <dbReference type="ChEBI" id="CHEBI:59789"/>
    </ligand>
</feature>
<comment type="caution">
    <text evidence="10">The sequence shown here is derived from an EMBL/GenBank/DDBJ whole genome shotgun (WGS) entry which is preliminary data.</text>
</comment>
<comment type="function">
    <text evidence="7">Specifically dimethylates two adjacent adenosines (A1518 and A1519) in the loop of a conserved hairpin near the 3'-end of 16S rRNA in the 30S particle. May play a critical role in biogenesis of 30S subunits.</text>
</comment>
<dbReference type="SUPFAM" id="SSF53335">
    <property type="entry name" value="S-adenosyl-L-methionine-dependent methyltransferases"/>
    <property type="match status" value="1"/>
</dbReference>
<dbReference type="InterPro" id="IPR023165">
    <property type="entry name" value="rRNA_Ade_diMease-like_C"/>
</dbReference>
<dbReference type="InterPro" id="IPR020596">
    <property type="entry name" value="rRNA_Ade_Mease_Trfase_CS"/>
</dbReference>
<dbReference type="AlphaFoldDB" id="A0A2U2AFC7"/>
<feature type="binding site" evidence="7 8">
    <location>
        <position position="112"/>
    </location>
    <ligand>
        <name>S-adenosyl-L-methionine</name>
        <dbReference type="ChEBI" id="CHEBI:59789"/>
    </ligand>
</feature>
<evidence type="ECO:0000256" key="7">
    <source>
        <dbReference type="HAMAP-Rule" id="MF_00607"/>
    </source>
</evidence>
<dbReference type="Proteomes" id="UP000245020">
    <property type="component" value="Unassembled WGS sequence"/>
</dbReference>
<dbReference type="OrthoDB" id="9814755at2"/>
<keyword evidence="3 7" id="KW-0489">Methyltransferase</keyword>
<gene>
    <name evidence="7" type="primary">rsmA</name>
    <name evidence="7" type="synonym">ksgA</name>
    <name evidence="10" type="ORF">DC083_05610</name>
</gene>
<evidence type="ECO:0000256" key="3">
    <source>
        <dbReference type="ARBA" id="ARBA00022603"/>
    </source>
</evidence>
<feature type="binding site" evidence="7 8">
    <location>
        <position position="22"/>
    </location>
    <ligand>
        <name>S-adenosyl-L-methionine</name>
        <dbReference type="ChEBI" id="CHEBI:59789"/>
    </ligand>
</feature>
<dbReference type="Gene3D" id="3.40.50.150">
    <property type="entry name" value="Vaccinia Virus protein VP39"/>
    <property type="match status" value="1"/>
</dbReference>
<dbReference type="GO" id="GO:0052908">
    <property type="term" value="F:16S rRNA (adenine(1518)-N(6)/adenine(1519)-N(6))-dimethyltransferase activity"/>
    <property type="evidence" value="ECO:0007669"/>
    <property type="project" value="UniProtKB-EC"/>
</dbReference>
<feature type="binding site" evidence="7 8">
    <location>
        <position position="24"/>
    </location>
    <ligand>
        <name>S-adenosyl-L-methionine</name>
        <dbReference type="ChEBI" id="CHEBI:59789"/>
    </ligand>
</feature>
<evidence type="ECO:0000313" key="10">
    <source>
        <dbReference type="EMBL" id="PWD81364.1"/>
    </source>
</evidence>
<comment type="catalytic activity">
    <reaction evidence="7">
        <text>adenosine(1518)/adenosine(1519) in 16S rRNA + 4 S-adenosyl-L-methionine = N(6)-dimethyladenosine(1518)/N(6)-dimethyladenosine(1519) in 16S rRNA + 4 S-adenosyl-L-homocysteine + 4 H(+)</text>
        <dbReference type="Rhea" id="RHEA:19609"/>
        <dbReference type="Rhea" id="RHEA-COMP:10232"/>
        <dbReference type="Rhea" id="RHEA-COMP:10233"/>
        <dbReference type="ChEBI" id="CHEBI:15378"/>
        <dbReference type="ChEBI" id="CHEBI:57856"/>
        <dbReference type="ChEBI" id="CHEBI:59789"/>
        <dbReference type="ChEBI" id="CHEBI:74411"/>
        <dbReference type="ChEBI" id="CHEBI:74493"/>
        <dbReference type="EC" id="2.1.1.182"/>
    </reaction>
</comment>
<proteinExistence type="inferred from homology"/>
<comment type="similarity">
    <text evidence="7">Belongs to the class I-like SAM-binding methyltransferase superfamily. rRNA adenine N(6)-methyltransferase family. RsmA subfamily.</text>
</comment>
<dbReference type="EC" id="2.1.1.182" evidence="7"/>
<feature type="domain" description="Ribosomal RNA adenine methylase transferase N-terminal" evidence="9">
    <location>
        <begin position="29"/>
        <end position="197"/>
    </location>
</feature>
<keyword evidence="5 7" id="KW-0949">S-adenosyl-L-methionine</keyword>
<evidence type="ECO:0000256" key="4">
    <source>
        <dbReference type="ARBA" id="ARBA00022679"/>
    </source>
</evidence>
<evidence type="ECO:0000256" key="5">
    <source>
        <dbReference type="ARBA" id="ARBA00022691"/>
    </source>
</evidence>
<dbReference type="HAMAP" id="MF_00607">
    <property type="entry name" value="16SrRNA_methyltr_A"/>
    <property type="match status" value="1"/>
</dbReference>
<evidence type="ECO:0000256" key="8">
    <source>
        <dbReference type="PROSITE-ProRule" id="PRU01026"/>
    </source>
</evidence>
<evidence type="ECO:0000313" key="11">
    <source>
        <dbReference type="Proteomes" id="UP000245020"/>
    </source>
</evidence>
<protein>
    <recommendedName>
        <fullName evidence="7">Ribosomal RNA small subunit methyltransferase A</fullName>
        <ecNumber evidence="7">2.1.1.182</ecNumber>
    </recommendedName>
    <alternativeName>
        <fullName evidence="7">16S rRNA (adenine(1518)-N(6)/adenine(1519)-N(6))-dimethyltransferase</fullName>
    </alternativeName>
    <alternativeName>
        <fullName evidence="7">16S rRNA dimethyladenosine transferase</fullName>
    </alternativeName>
    <alternativeName>
        <fullName evidence="7">16S rRNA dimethylase</fullName>
    </alternativeName>
    <alternativeName>
        <fullName evidence="7">S-adenosylmethionine-6-N', N'-adenosyl(rRNA) dimethyltransferase</fullName>
    </alternativeName>
</protein>
<name>A0A2U2AFC7_9GAMM</name>
<evidence type="ECO:0000256" key="6">
    <source>
        <dbReference type="ARBA" id="ARBA00022884"/>
    </source>
</evidence>
<dbReference type="Pfam" id="PF00398">
    <property type="entry name" value="RrnaAD"/>
    <property type="match status" value="1"/>
</dbReference>
<dbReference type="InterPro" id="IPR020598">
    <property type="entry name" value="rRNA_Ade_methylase_Trfase_N"/>
</dbReference>
<dbReference type="NCBIfam" id="TIGR00755">
    <property type="entry name" value="ksgA"/>
    <property type="match status" value="1"/>
</dbReference>
<feature type="binding site" evidence="7 8">
    <location>
        <position position="70"/>
    </location>
    <ligand>
        <name>S-adenosyl-L-methionine</name>
        <dbReference type="ChEBI" id="CHEBI:59789"/>
    </ligand>
</feature>
<dbReference type="SMART" id="SM00650">
    <property type="entry name" value="rADc"/>
    <property type="match status" value="1"/>
</dbReference>
<evidence type="ECO:0000256" key="2">
    <source>
        <dbReference type="ARBA" id="ARBA00022552"/>
    </source>
</evidence>
<dbReference type="InterPro" id="IPR001737">
    <property type="entry name" value="KsgA/Erm"/>
</dbReference>
<feature type="binding site" evidence="7 8">
    <location>
        <position position="91"/>
    </location>
    <ligand>
        <name>S-adenosyl-L-methionine</name>
        <dbReference type="ChEBI" id="CHEBI:59789"/>
    </ligand>
</feature>
<keyword evidence="1 7" id="KW-0963">Cytoplasm</keyword>
<evidence type="ECO:0000259" key="9">
    <source>
        <dbReference type="SMART" id="SM00650"/>
    </source>
</evidence>
<dbReference type="FunFam" id="1.10.8.100:FF:000001">
    <property type="entry name" value="Ribosomal RNA small subunit methyltransferase A"/>
    <property type="match status" value="1"/>
</dbReference>
<dbReference type="Gene3D" id="1.10.8.100">
    <property type="entry name" value="Ribosomal RNA adenine dimethylase-like, domain 2"/>
    <property type="match status" value="1"/>
</dbReference>
<dbReference type="EMBL" id="QEWQ01000003">
    <property type="protein sequence ID" value="PWD81364.1"/>
    <property type="molecule type" value="Genomic_DNA"/>
</dbReference>
<reference evidence="11" key="1">
    <citation type="submission" date="2018-05" db="EMBL/GenBank/DDBJ databases">
        <title>Ignatzschineria dubaiensis sp. nov., isolated from necrotic foot tissues of dromedaries (Camelus dromedarius) and associated maggots in Dubai, United Arab Emirates.</title>
        <authorList>
            <person name="Tsang C.C."/>
            <person name="Tang J.Y.M."/>
            <person name="Fong J.Y.H."/>
            <person name="Kinne J."/>
            <person name="Lee H.H."/>
            <person name="Joseph M."/>
            <person name="Jose S."/>
            <person name="Schuster R.K."/>
            <person name="Tang Y."/>
            <person name="Sivakumar S."/>
            <person name="Chen J.H.K."/>
            <person name="Teng J.L.L."/>
            <person name="Lau S.K.P."/>
            <person name="Wernery U."/>
            <person name="Woo P.C.Y."/>
        </authorList>
    </citation>
    <scope>NUCLEOTIDE SEQUENCE [LARGE SCALE GENOMIC DNA]</scope>
    <source>
        <strain evidence="11">KCTC 22644</strain>
    </source>
</reference>
<dbReference type="PANTHER" id="PTHR11727">
    <property type="entry name" value="DIMETHYLADENOSINE TRANSFERASE"/>
    <property type="match status" value="1"/>
</dbReference>
<organism evidence="10 11">
    <name type="scientific">Ignatzschineria ureiclastica</name>
    <dbReference type="NCBI Taxonomy" id="472582"/>
    <lineage>
        <taxon>Bacteria</taxon>
        <taxon>Pseudomonadati</taxon>
        <taxon>Pseudomonadota</taxon>
        <taxon>Gammaproteobacteria</taxon>
        <taxon>Cardiobacteriales</taxon>
        <taxon>Ignatzschineriaceae</taxon>
        <taxon>Ignatzschineria</taxon>
    </lineage>
</organism>
<dbReference type="InterPro" id="IPR029063">
    <property type="entry name" value="SAM-dependent_MTases_sf"/>
</dbReference>
<dbReference type="PROSITE" id="PS51689">
    <property type="entry name" value="SAM_RNA_A_N6_MT"/>
    <property type="match status" value="1"/>
</dbReference>
<keyword evidence="6 7" id="KW-0694">RNA-binding</keyword>
<keyword evidence="11" id="KW-1185">Reference proteome</keyword>
<keyword evidence="4 7" id="KW-0808">Transferase</keyword>
<dbReference type="PANTHER" id="PTHR11727:SF7">
    <property type="entry name" value="DIMETHYLADENOSINE TRANSFERASE-RELATED"/>
    <property type="match status" value="1"/>
</dbReference>
<keyword evidence="2 7" id="KW-0698">rRNA processing</keyword>
<evidence type="ECO:0000256" key="1">
    <source>
        <dbReference type="ARBA" id="ARBA00022490"/>
    </source>
</evidence>
<accession>A0A2U2AFC7</accession>
<dbReference type="GO" id="GO:0005829">
    <property type="term" value="C:cytosol"/>
    <property type="evidence" value="ECO:0007669"/>
    <property type="project" value="TreeGrafter"/>
</dbReference>
<dbReference type="GO" id="GO:0003723">
    <property type="term" value="F:RNA binding"/>
    <property type="evidence" value="ECO:0007669"/>
    <property type="project" value="UniProtKB-UniRule"/>
</dbReference>